<dbReference type="eggNOG" id="ENOG5031934">
    <property type="taxonomic scope" value="Bacteria"/>
</dbReference>
<dbReference type="HOGENOM" id="CLU_132518_0_0_7"/>
<proteinExistence type="predicted"/>
<dbReference type="Gene3D" id="2.60.450.10">
    <property type="entry name" value="Lipopolysaccharide (LPS) transport protein A like domain"/>
    <property type="match status" value="1"/>
</dbReference>
<dbReference type="Pfam" id="PF06835">
    <property type="entry name" value="LptC"/>
    <property type="match status" value="1"/>
</dbReference>
<accession>A7I066</accession>
<dbReference type="GO" id="GO:0005886">
    <property type="term" value="C:plasma membrane"/>
    <property type="evidence" value="ECO:0007669"/>
    <property type="project" value="InterPro"/>
</dbReference>
<dbReference type="InterPro" id="IPR026265">
    <property type="entry name" value="LptC"/>
</dbReference>
<dbReference type="GO" id="GO:0015221">
    <property type="term" value="F:lipopolysaccharide transmembrane transporter activity"/>
    <property type="evidence" value="ECO:0007669"/>
    <property type="project" value="InterPro"/>
</dbReference>
<dbReference type="OrthoDB" id="5363397at2"/>
<keyword evidence="1" id="KW-0472">Membrane</keyword>
<dbReference type="NCBIfam" id="TIGR04409">
    <property type="entry name" value="LptC_YrbK"/>
    <property type="match status" value="1"/>
</dbReference>
<dbReference type="Proteomes" id="UP000002407">
    <property type="component" value="Chromosome"/>
</dbReference>
<dbReference type="STRING" id="360107.CHAB381_0304"/>
<sequence length="170" mass="19060">MVIKIFYVAVAIFAVAMVFLSLQSPFSDDFIKSGITSPATEFKNVVDYEVGDKINGKFTSTNGVSYKNSDEFENFKAIYIDDINHTLSSKIAISKGDDIIFKKDVNYTNSNNLNFLSEEAIYNTKTKIAKSNVPFIMLQNGDKITGKSLKYDLNKKQTFSKGVHGCFQEK</sequence>
<name>A7I066_CAMHC</name>
<dbReference type="RefSeq" id="WP_012108189.1">
    <property type="nucleotide sequence ID" value="NC_009714.1"/>
</dbReference>
<dbReference type="EMBL" id="CP000776">
    <property type="protein sequence ID" value="ABS52015.1"/>
    <property type="molecule type" value="Genomic_DNA"/>
</dbReference>
<protein>
    <recommendedName>
        <fullName evidence="4">LPS export ABC transporter periplasmic protein LptC</fullName>
    </recommendedName>
</protein>
<keyword evidence="3" id="KW-1185">Reference proteome</keyword>
<evidence type="ECO:0000313" key="2">
    <source>
        <dbReference type="EMBL" id="ABS52015.1"/>
    </source>
</evidence>
<organism evidence="2 3">
    <name type="scientific">Campylobacter hominis (strain ATCC BAA-381 / DSM 21671 / CCUG 45161 / LMG 19568 / NCTC 13146 / CH001A)</name>
    <dbReference type="NCBI Taxonomy" id="360107"/>
    <lineage>
        <taxon>Bacteria</taxon>
        <taxon>Pseudomonadati</taxon>
        <taxon>Campylobacterota</taxon>
        <taxon>Epsilonproteobacteria</taxon>
        <taxon>Campylobacterales</taxon>
        <taxon>Campylobacteraceae</taxon>
        <taxon>Campylobacter</taxon>
    </lineage>
</organism>
<evidence type="ECO:0000256" key="1">
    <source>
        <dbReference type="SAM" id="Phobius"/>
    </source>
</evidence>
<dbReference type="AlphaFoldDB" id="A7I066"/>
<reference evidence="3" key="1">
    <citation type="submission" date="2007-07" db="EMBL/GenBank/DDBJ databases">
        <title>Complete genome sequence of Campylobacter hominis ATCC BAA-381, a commensal isolated from the human gastrointestinal tract.</title>
        <authorList>
            <person name="Fouts D.E."/>
            <person name="Mongodin E.F."/>
            <person name="Puiu D."/>
            <person name="Sebastian Y."/>
            <person name="Miller W.G."/>
            <person name="Mandrell R.E."/>
            <person name="Nelson K.E."/>
        </authorList>
    </citation>
    <scope>NUCLEOTIDE SEQUENCE [LARGE SCALE GENOMIC DNA]</scope>
    <source>
        <strain evidence="3">ATCC BAA-381 / LMG 19568 / NCTC 13146 / CH001A</strain>
    </source>
</reference>
<dbReference type="InterPro" id="IPR010664">
    <property type="entry name" value="LipoPS_assembly_LptC-rel"/>
</dbReference>
<keyword evidence="1" id="KW-0812">Transmembrane</keyword>
<dbReference type="KEGG" id="cha:CHAB381_0304"/>
<feature type="transmembrane region" description="Helical" evidence="1">
    <location>
        <begin position="6"/>
        <end position="22"/>
    </location>
</feature>
<evidence type="ECO:0000313" key="3">
    <source>
        <dbReference type="Proteomes" id="UP000002407"/>
    </source>
</evidence>
<gene>
    <name evidence="2" type="ordered locus">CHAB381_0304</name>
</gene>
<evidence type="ECO:0008006" key="4">
    <source>
        <dbReference type="Google" id="ProtNLM"/>
    </source>
</evidence>
<keyword evidence="1" id="KW-1133">Transmembrane helix</keyword>